<proteinExistence type="predicted"/>
<dbReference type="AlphaFoldDB" id="A0A9P4L4E1"/>
<protein>
    <recommendedName>
        <fullName evidence="3">RWD domain-containing protein</fullName>
    </recommendedName>
</protein>
<dbReference type="GeneID" id="63852419"/>
<organism evidence="1 2">
    <name type="scientific">Cucurbitaria berberidis CBS 394.84</name>
    <dbReference type="NCBI Taxonomy" id="1168544"/>
    <lineage>
        <taxon>Eukaryota</taxon>
        <taxon>Fungi</taxon>
        <taxon>Dikarya</taxon>
        <taxon>Ascomycota</taxon>
        <taxon>Pezizomycotina</taxon>
        <taxon>Dothideomycetes</taxon>
        <taxon>Pleosporomycetidae</taxon>
        <taxon>Pleosporales</taxon>
        <taxon>Pleosporineae</taxon>
        <taxon>Cucurbitariaceae</taxon>
        <taxon>Cucurbitaria</taxon>
    </lineage>
</organism>
<dbReference type="OrthoDB" id="432412at2759"/>
<dbReference type="PANTHER" id="PTHR15955:SF8">
    <property type="entry name" value="RWD DOMAIN-CONTAINING PROTEIN 2B-RELATED"/>
    <property type="match status" value="1"/>
</dbReference>
<accession>A0A9P4L4E1</accession>
<sequence length="239" mass="26392">MSMQEPSRLDTELELLEAMYPDQTSHSAKSREFRFLDGAASLLLRLPETYPESGSPDVISATNASKTDIRNQTRSGIKELGLADGEEALDAIIAAFQQVLESNTTQHSDQISSTSRDSTDNRSKTVIVWLHHLLNTNKRKLALSPPPASPPVSGLTKPGYPGILIFSGPFSAVNEHVNTLKAQNWQAFQVRYEEETLWHFAHGSAVREVETMADVVKGFEAGERGKNQKEEFLKAVGIK</sequence>
<reference evidence="1" key="1">
    <citation type="submission" date="2020-01" db="EMBL/GenBank/DDBJ databases">
        <authorList>
            <consortium name="DOE Joint Genome Institute"/>
            <person name="Haridas S."/>
            <person name="Albert R."/>
            <person name="Binder M."/>
            <person name="Bloem J."/>
            <person name="Labutti K."/>
            <person name="Salamov A."/>
            <person name="Andreopoulos B."/>
            <person name="Baker S.E."/>
            <person name="Barry K."/>
            <person name="Bills G."/>
            <person name="Bluhm B.H."/>
            <person name="Cannon C."/>
            <person name="Castanera R."/>
            <person name="Culley D.E."/>
            <person name="Daum C."/>
            <person name="Ezra D."/>
            <person name="Gonzalez J.B."/>
            <person name="Henrissat B."/>
            <person name="Kuo A."/>
            <person name="Liang C."/>
            <person name="Lipzen A."/>
            <person name="Lutzoni F."/>
            <person name="Magnuson J."/>
            <person name="Mondo S."/>
            <person name="Nolan M."/>
            <person name="Ohm R."/>
            <person name="Pangilinan J."/>
            <person name="Park H.-J."/>
            <person name="Ramirez L."/>
            <person name="Alfaro M."/>
            <person name="Sun H."/>
            <person name="Tritt A."/>
            <person name="Yoshinaga Y."/>
            <person name="Zwiers L.-H."/>
            <person name="Turgeon B.G."/>
            <person name="Goodwin S.B."/>
            <person name="Spatafora J.W."/>
            <person name="Crous P.W."/>
            <person name="Grigoriev I.V."/>
        </authorList>
    </citation>
    <scope>NUCLEOTIDE SEQUENCE</scope>
    <source>
        <strain evidence="1">CBS 394.84</strain>
    </source>
</reference>
<dbReference type="Proteomes" id="UP000800039">
    <property type="component" value="Unassembled WGS sequence"/>
</dbReference>
<gene>
    <name evidence="1" type="ORF">K460DRAFT_379474</name>
</gene>
<name>A0A9P4L4E1_9PLEO</name>
<evidence type="ECO:0000313" key="1">
    <source>
        <dbReference type="EMBL" id="KAF1841385.1"/>
    </source>
</evidence>
<dbReference type="PANTHER" id="PTHR15955">
    <property type="entry name" value="RWD DOMAIN CONTAINING PROTEIN 2"/>
    <property type="match status" value="1"/>
</dbReference>
<dbReference type="RefSeq" id="XP_040783948.1">
    <property type="nucleotide sequence ID" value="XM_040935168.1"/>
</dbReference>
<keyword evidence="2" id="KW-1185">Reference proteome</keyword>
<dbReference type="EMBL" id="ML976618">
    <property type="protein sequence ID" value="KAF1841385.1"/>
    <property type="molecule type" value="Genomic_DNA"/>
</dbReference>
<evidence type="ECO:0000313" key="2">
    <source>
        <dbReference type="Proteomes" id="UP000800039"/>
    </source>
</evidence>
<dbReference type="InterPro" id="IPR017359">
    <property type="entry name" value="Phi-like"/>
</dbReference>
<comment type="caution">
    <text evidence="1">The sequence shown here is derived from an EMBL/GenBank/DDBJ whole genome shotgun (WGS) entry which is preliminary data.</text>
</comment>
<evidence type="ECO:0008006" key="3">
    <source>
        <dbReference type="Google" id="ProtNLM"/>
    </source>
</evidence>